<dbReference type="Proteomes" id="UP000295361">
    <property type="component" value="Unassembled WGS sequence"/>
</dbReference>
<dbReference type="InParanoid" id="A0A4R6QLC8"/>
<name>A0A4R6QLC8_9BURK</name>
<dbReference type="EMBL" id="SNXS01000004">
    <property type="protein sequence ID" value="TDP64167.1"/>
    <property type="molecule type" value="Genomic_DNA"/>
</dbReference>
<protein>
    <submittedName>
        <fullName evidence="2">Uncharacterized protein</fullName>
    </submittedName>
</protein>
<organism evidence="2 3">
    <name type="scientific">Roseateles toxinivorans</name>
    <dbReference type="NCBI Taxonomy" id="270368"/>
    <lineage>
        <taxon>Bacteria</taxon>
        <taxon>Pseudomonadati</taxon>
        <taxon>Pseudomonadota</taxon>
        <taxon>Betaproteobacteria</taxon>
        <taxon>Burkholderiales</taxon>
        <taxon>Sphaerotilaceae</taxon>
        <taxon>Roseateles</taxon>
    </lineage>
</organism>
<keyword evidence="3" id="KW-1185">Reference proteome</keyword>
<evidence type="ECO:0000256" key="1">
    <source>
        <dbReference type="SAM" id="MobiDB-lite"/>
    </source>
</evidence>
<accession>A0A4R6QLC8</accession>
<reference evidence="2 3" key="1">
    <citation type="submission" date="2019-03" db="EMBL/GenBank/DDBJ databases">
        <title>Genomic Encyclopedia of Type Strains, Phase IV (KMG-IV): sequencing the most valuable type-strain genomes for metagenomic binning, comparative biology and taxonomic classification.</title>
        <authorList>
            <person name="Goeker M."/>
        </authorList>
    </citation>
    <scope>NUCLEOTIDE SEQUENCE [LARGE SCALE GENOMIC DNA]</scope>
    <source>
        <strain evidence="2 3">DSM 16998</strain>
    </source>
</reference>
<proteinExistence type="predicted"/>
<comment type="caution">
    <text evidence="2">The sequence shown here is derived from an EMBL/GenBank/DDBJ whole genome shotgun (WGS) entry which is preliminary data.</text>
</comment>
<sequence>MLGLQRINAPHQIDLAVTQQRQAAVFQHLFQRALCGLLRQPGVARQKQPLDIVGVQAHQRLQPASHRGQAPPLAKREAPQGRQQSLRRQQPLAGHPAIGAEPTQRAPHRIERERDQVVKTAWLQIAQEQMEVPELAGAARVFMRMEVELCAVCQVARIMGGIVPPGLEARRPAERQLGHAAPALRRQQRYLHRVQRGLRQ</sequence>
<gene>
    <name evidence="2" type="ORF">DES47_104456</name>
</gene>
<feature type="region of interest" description="Disordered" evidence="1">
    <location>
        <begin position="60"/>
        <end position="108"/>
    </location>
</feature>
<dbReference type="AlphaFoldDB" id="A0A4R6QLC8"/>
<evidence type="ECO:0000313" key="2">
    <source>
        <dbReference type="EMBL" id="TDP64167.1"/>
    </source>
</evidence>
<evidence type="ECO:0000313" key="3">
    <source>
        <dbReference type="Proteomes" id="UP000295361"/>
    </source>
</evidence>